<evidence type="ECO:0000313" key="2">
    <source>
        <dbReference type="Proteomes" id="UP000322139"/>
    </source>
</evidence>
<dbReference type="EMBL" id="VTER01000001">
    <property type="protein sequence ID" value="TYS52210.1"/>
    <property type="molecule type" value="Genomic_DNA"/>
</dbReference>
<name>A0A5D4RMN3_9BACI</name>
<gene>
    <name evidence="1" type="ORF">FZD51_01870</name>
</gene>
<protein>
    <recommendedName>
        <fullName evidence="3">Competence protein</fullName>
    </recommendedName>
</protein>
<dbReference type="RefSeq" id="WP_148973186.1">
    <property type="nucleotide sequence ID" value="NZ_JBNIKT010000018.1"/>
</dbReference>
<dbReference type="Proteomes" id="UP000322139">
    <property type="component" value="Unassembled WGS sequence"/>
</dbReference>
<dbReference type="Pfam" id="PF06338">
    <property type="entry name" value="ComK"/>
    <property type="match status" value="1"/>
</dbReference>
<reference evidence="1 2" key="1">
    <citation type="submission" date="2019-08" db="EMBL/GenBank/DDBJ databases">
        <title>Bacillus genomes from the desert of Cuatro Cienegas, Coahuila.</title>
        <authorList>
            <person name="Olmedo-Alvarez G."/>
        </authorList>
    </citation>
    <scope>NUCLEOTIDE SEQUENCE [LARGE SCALE GENOMIC DNA]</scope>
    <source>
        <strain evidence="1 2">CH446_14T</strain>
    </source>
</reference>
<organism evidence="1 2">
    <name type="scientific">Bacillus infantis</name>
    <dbReference type="NCBI Taxonomy" id="324767"/>
    <lineage>
        <taxon>Bacteria</taxon>
        <taxon>Bacillati</taxon>
        <taxon>Bacillota</taxon>
        <taxon>Bacilli</taxon>
        <taxon>Bacillales</taxon>
        <taxon>Bacillaceae</taxon>
        <taxon>Bacillus</taxon>
    </lineage>
</organism>
<evidence type="ECO:0000313" key="1">
    <source>
        <dbReference type="EMBL" id="TYS52210.1"/>
    </source>
</evidence>
<dbReference type="GO" id="GO:0030420">
    <property type="term" value="P:establishment of competence for transformation"/>
    <property type="evidence" value="ECO:0007669"/>
    <property type="project" value="InterPro"/>
</dbReference>
<evidence type="ECO:0008006" key="3">
    <source>
        <dbReference type="Google" id="ProtNLM"/>
    </source>
</evidence>
<comment type="caution">
    <text evidence="1">The sequence shown here is derived from an EMBL/GenBank/DDBJ whole genome shotgun (WGS) entry which is preliminary data.</text>
</comment>
<accession>A0A5D4RMN3</accession>
<proteinExistence type="predicted"/>
<sequence length="175" mass="19926">MDQLYIEKFLIRRETLCIMPFSNLFGERHAEIVGLKDESVLVKGPPHEVMNDSLQQLGSNLKGAMKGTKKVLGKVSMPPVRLCGLQDMFWFPHKAPFHEDCVWFSLHGIEDVAAIEVNKCAVLLINGRTVHLDISEKLFKNRMARAESYKYRIEKATGRTLTYLYTPPAGFKISE</sequence>
<dbReference type="AlphaFoldDB" id="A0A5D4RMN3"/>
<dbReference type="InterPro" id="IPR010461">
    <property type="entry name" value="ComK"/>
</dbReference>